<organism evidence="1 2">
    <name type="scientific">Paraburkholderia dioscoreae</name>
    <dbReference type="NCBI Taxonomy" id="2604047"/>
    <lineage>
        <taxon>Bacteria</taxon>
        <taxon>Pseudomonadati</taxon>
        <taxon>Pseudomonadota</taxon>
        <taxon>Betaproteobacteria</taxon>
        <taxon>Burkholderiales</taxon>
        <taxon>Burkholderiaceae</taxon>
        <taxon>Paraburkholderia</taxon>
    </lineage>
</organism>
<evidence type="ECO:0000313" key="1">
    <source>
        <dbReference type="EMBL" id="VVD34486.1"/>
    </source>
</evidence>
<dbReference type="AlphaFoldDB" id="A0A5Q4Z3U6"/>
<name>A0A5Q4Z3U6_9BURK</name>
<protein>
    <submittedName>
        <fullName evidence="1">Uncharacterized protein</fullName>
    </submittedName>
</protein>
<dbReference type="EMBL" id="LR699554">
    <property type="protein sequence ID" value="VVD34486.1"/>
    <property type="molecule type" value="Genomic_DNA"/>
</dbReference>
<dbReference type="Proteomes" id="UP000325811">
    <property type="component" value="Chromosome II"/>
</dbReference>
<keyword evidence="2" id="KW-1185">Reference proteome</keyword>
<dbReference type="KEGG" id="pdio:PDMSB3_3202.1"/>
<evidence type="ECO:0000313" key="2">
    <source>
        <dbReference type="Proteomes" id="UP000325811"/>
    </source>
</evidence>
<accession>A0A5Q4Z3U6</accession>
<gene>
    <name evidence="1" type="ORF">PDMSB3_3202</name>
</gene>
<sequence length="41" mass="4501">MANSYAGVGSSPQKLDSYLPHLFLHILSLLYLPRKNIAASN</sequence>
<reference evidence="1 2" key="1">
    <citation type="submission" date="2019-08" db="EMBL/GenBank/DDBJ databases">
        <authorList>
            <person name="Herpell B J."/>
        </authorList>
    </citation>
    <scope>NUCLEOTIDE SEQUENCE [LARGE SCALE GENOMIC DNA]</scope>
    <source>
        <strain evidence="2">Msb3</strain>
    </source>
</reference>
<proteinExistence type="predicted"/>